<feature type="compositionally biased region" description="Low complexity" evidence="6">
    <location>
        <begin position="120"/>
        <end position="133"/>
    </location>
</feature>
<dbReference type="Gene3D" id="1.10.20.10">
    <property type="entry name" value="Histone, subunit A"/>
    <property type="match status" value="1"/>
</dbReference>
<feature type="domain" description="Bromodomain associated" evidence="7">
    <location>
        <begin position="1"/>
        <end position="65"/>
    </location>
</feature>
<feature type="region of interest" description="Disordered" evidence="6">
    <location>
        <begin position="120"/>
        <end position="154"/>
    </location>
</feature>
<dbReference type="AlphaFoldDB" id="A0A9P6WD89"/>
<feature type="coiled-coil region" evidence="5">
    <location>
        <begin position="171"/>
        <end position="198"/>
    </location>
</feature>
<keyword evidence="2" id="KW-0805">Transcription regulation</keyword>
<dbReference type="GO" id="GO:0046982">
    <property type="term" value="F:protein heterodimerization activity"/>
    <property type="evidence" value="ECO:0007669"/>
    <property type="project" value="InterPro"/>
</dbReference>
<comment type="caution">
    <text evidence="8">The sequence shown here is derived from an EMBL/GenBank/DDBJ whole genome shotgun (WGS) entry which is preliminary data.</text>
</comment>
<keyword evidence="9" id="KW-1185">Reference proteome</keyword>
<evidence type="ECO:0000256" key="4">
    <source>
        <dbReference type="ARBA" id="ARBA00023242"/>
    </source>
</evidence>
<evidence type="ECO:0000313" key="9">
    <source>
        <dbReference type="Proteomes" id="UP000750334"/>
    </source>
</evidence>
<dbReference type="EMBL" id="PUHR01000060">
    <property type="protein sequence ID" value="KAG0668701.1"/>
    <property type="molecule type" value="Genomic_DNA"/>
</dbReference>
<accession>A0A9P6WD89</accession>
<feature type="compositionally biased region" description="Polar residues" evidence="6">
    <location>
        <begin position="134"/>
        <end position="154"/>
    </location>
</feature>
<dbReference type="SMART" id="SM00576">
    <property type="entry name" value="BTP"/>
    <property type="match status" value="1"/>
</dbReference>
<dbReference type="InterPro" id="IPR009072">
    <property type="entry name" value="Histone-fold"/>
</dbReference>
<name>A0A9P6WD89_MAUEX</name>
<proteinExistence type="predicted"/>
<keyword evidence="4" id="KW-0539">Nucleus</keyword>
<evidence type="ECO:0000313" key="8">
    <source>
        <dbReference type="EMBL" id="KAG0668701.1"/>
    </source>
</evidence>
<dbReference type="InterPro" id="IPR006565">
    <property type="entry name" value="BTP"/>
</dbReference>
<reference evidence="8 9" key="1">
    <citation type="submission" date="2020-11" db="EMBL/GenBank/DDBJ databases">
        <title>Kefir isolates.</title>
        <authorList>
            <person name="Marcisauskas S."/>
            <person name="Kim Y."/>
            <person name="Blasche S."/>
        </authorList>
    </citation>
    <scope>NUCLEOTIDE SEQUENCE [LARGE SCALE GENOMIC DNA]</scope>
    <source>
        <strain evidence="8 9">OG2</strain>
    </source>
</reference>
<evidence type="ECO:0000256" key="6">
    <source>
        <dbReference type="SAM" id="MobiDB-lite"/>
    </source>
</evidence>
<organism evidence="8 9">
    <name type="scientific">Maudiozyma exigua</name>
    <name type="common">Yeast</name>
    <name type="synonym">Kazachstania exigua</name>
    <dbReference type="NCBI Taxonomy" id="34358"/>
    <lineage>
        <taxon>Eukaryota</taxon>
        <taxon>Fungi</taxon>
        <taxon>Dikarya</taxon>
        <taxon>Ascomycota</taxon>
        <taxon>Saccharomycotina</taxon>
        <taxon>Saccharomycetes</taxon>
        <taxon>Saccharomycetales</taxon>
        <taxon>Saccharomycetaceae</taxon>
        <taxon>Maudiozyma</taxon>
    </lineage>
</organism>
<protein>
    <recommendedName>
        <fullName evidence="7">Bromodomain associated domain-containing protein</fullName>
    </recommendedName>
</protein>
<dbReference type="CDD" id="cd00076">
    <property type="entry name" value="HFD_SF"/>
    <property type="match status" value="1"/>
</dbReference>
<evidence type="ECO:0000259" key="7">
    <source>
        <dbReference type="SMART" id="SM00576"/>
    </source>
</evidence>
<evidence type="ECO:0000256" key="3">
    <source>
        <dbReference type="ARBA" id="ARBA00023163"/>
    </source>
</evidence>
<keyword evidence="5" id="KW-0175">Coiled coil</keyword>
<keyword evidence="3" id="KW-0804">Transcription</keyword>
<evidence type="ECO:0000256" key="2">
    <source>
        <dbReference type="ARBA" id="ARBA00023015"/>
    </source>
</evidence>
<dbReference type="GO" id="GO:0005634">
    <property type="term" value="C:nucleus"/>
    <property type="evidence" value="ECO:0007669"/>
    <property type="project" value="UniProtKB-SubCell"/>
</dbReference>
<dbReference type="OrthoDB" id="5402929at2759"/>
<dbReference type="Proteomes" id="UP000750334">
    <property type="component" value="Unassembled WGS sequence"/>
</dbReference>
<comment type="subcellular location">
    <subcellularLocation>
        <location evidence="1">Nucleus</location>
    </subcellularLocation>
</comment>
<gene>
    <name evidence="8" type="ORF">C6P45_004476</name>
</gene>
<evidence type="ECO:0000256" key="1">
    <source>
        <dbReference type="ARBA" id="ARBA00004123"/>
    </source>
</evidence>
<evidence type="ECO:0000256" key="5">
    <source>
        <dbReference type="SAM" id="Coils"/>
    </source>
</evidence>
<sequence>MLKSEGFDRSKSSTVDTLSDLYIKFLNLLVLEVTKLAQARIDVDDTIALQDITQAFTNLGLIKPNDLLDVYDENPDIANDKGAKALKTWCLNNIQLNNARKVALPNINLLKIATENQQQQQQQQFQKPQTTTTSSFNSKIGSTTTNNNEGLLPINHTQPQKQIFAVPGYSNPSLQNQQEELEKEKEEENNLIEELINNGDTDDWIRLLIVRQKLKIYNRRRLIENENSTSTSYTHSAATQNPDIPIIPSADSLPNIAGLKYSILQNTLQSSSMNTDEDMVPREDDDIKTNNESIPLITEEDIESEENVNNTTGVTMDADIAPISNETASMINKVSLLTKLLPIMKPETKLDNISLSYDDFDVDNIENNEGTAFEKVTDEINPYSHLHNDDEDDPMGGSGNMQLGSTSNNINFDEFGDMDDTFQRRASLDYGGSSIF</sequence>